<evidence type="ECO:0000256" key="10">
    <source>
        <dbReference type="ARBA" id="ARBA00023268"/>
    </source>
</evidence>
<keyword evidence="8 11" id="KW-0368">Histidine biosynthesis</keyword>
<evidence type="ECO:0000256" key="7">
    <source>
        <dbReference type="ARBA" id="ARBA00023002"/>
    </source>
</evidence>
<dbReference type="GO" id="GO:0035999">
    <property type="term" value="P:tetrahydrofolate interconversion"/>
    <property type="evidence" value="ECO:0007669"/>
    <property type="project" value="UniProtKB-UniRule"/>
</dbReference>
<comment type="caution">
    <text evidence="11">Lacks conserved residue(s) required for the propagation of feature annotation.</text>
</comment>
<evidence type="ECO:0000313" key="14">
    <source>
        <dbReference type="EMBL" id="PIR04227.1"/>
    </source>
</evidence>
<keyword evidence="9 11" id="KW-0486">Methionine biosynthesis</keyword>
<keyword evidence="11" id="KW-0028">Amino-acid biosynthesis</keyword>
<dbReference type="Pfam" id="PF00763">
    <property type="entry name" value="THF_DHG_CYH"/>
    <property type="match status" value="1"/>
</dbReference>
<feature type="binding site" evidence="11">
    <location>
        <position position="230"/>
    </location>
    <ligand>
        <name>NADP(+)</name>
        <dbReference type="ChEBI" id="CHEBI:58349"/>
    </ligand>
</feature>
<dbReference type="GO" id="GO:0000105">
    <property type="term" value="P:L-histidine biosynthetic process"/>
    <property type="evidence" value="ECO:0007669"/>
    <property type="project" value="UniProtKB-KW"/>
</dbReference>
<dbReference type="GO" id="GO:0004488">
    <property type="term" value="F:methylenetetrahydrofolate dehydrogenase (NADP+) activity"/>
    <property type="evidence" value="ECO:0007669"/>
    <property type="project" value="UniProtKB-UniRule"/>
</dbReference>
<protein>
    <recommendedName>
        <fullName evidence="11">Bifunctional protein FolD</fullName>
    </recommendedName>
    <domain>
        <recommendedName>
            <fullName evidence="11">Methylenetetrahydrofolate dehydrogenase</fullName>
            <ecNumber evidence="11">1.5.1.5</ecNumber>
        </recommendedName>
    </domain>
    <domain>
        <recommendedName>
            <fullName evidence="11">Methenyltetrahydrofolate cyclohydrolase</fullName>
            <ecNumber evidence="11">3.5.4.9</ecNumber>
        </recommendedName>
    </domain>
</protein>
<dbReference type="InterPro" id="IPR046346">
    <property type="entry name" value="Aminoacid_DH-like_N_sf"/>
</dbReference>
<dbReference type="PROSITE" id="PS00767">
    <property type="entry name" value="THF_DHG_CYH_2"/>
    <property type="match status" value="1"/>
</dbReference>
<comment type="function">
    <text evidence="11">Catalyzes the oxidation of 5,10-methylenetetrahydrofolate to 5,10-methenyltetrahydrofolate and then the hydrolysis of 5,10-methenyltetrahydrofolate to 10-formyltetrahydrofolate.</text>
</comment>
<dbReference type="FunFam" id="3.40.50.10860:FF:000005">
    <property type="entry name" value="C-1-tetrahydrofolate synthase, cytoplasmic, putative"/>
    <property type="match status" value="1"/>
</dbReference>
<comment type="catalytic activity">
    <reaction evidence="11">
        <text>(6R)-5,10-methenyltetrahydrofolate + H2O = (6R)-10-formyltetrahydrofolate + H(+)</text>
        <dbReference type="Rhea" id="RHEA:23700"/>
        <dbReference type="ChEBI" id="CHEBI:15377"/>
        <dbReference type="ChEBI" id="CHEBI:15378"/>
        <dbReference type="ChEBI" id="CHEBI:57455"/>
        <dbReference type="ChEBI" id="CHEBI:195366"/>
        <dbReference type="EC" id="3.5.4.9"/>
    </reaction>
</comment>
<comment type="similarity">
    <text evidence="11">Belongs to the tetrahydrofolate dehydrogenase/cyclohydrolase family.</text>
</comment>
<dbReference type="Gene3D" id="3.40.50.10860">
    <property type="entry name" value="Leucine Dehydrogenase, chain A, domain 1"/>
    <property type="match status" value="1"/>
</dbReference>
<evidence type="ECO:0000256" key="5">
    <source>
        <dbReference type="ARBA" id="ARBA00022801"/>
    </source>
</evidence>
<gene>
    <name evidence="11" type="primary">folD</name>
    <name evidence="14" type="ORF">COV59_03535</name>
</gene>
<dbReference type="AlphaFoldDB" id="A0A2H0N5R2"/>
<keyword evidence="4 11" id="KW-0658">Purine biosynthesis</keyword>
<evidence type="ECO:0000256" key="8">
    <source>
        <dbReference type="ARBA" id="ARBA00023102"/>
    </source>
</evidence>
<dbReference type="EC" id="3.5.4.9" evidence="11"/>
<dbReference type="InterPro" id="IPR020867">
    <property type="entry name" value="THF_DH/CycHdrlase_CS"/>
</dbReference>
<evidence type="ECO:0000256" key="1">
    <source>
        <dbReference type="ARBA" id="ARBA00004777"/>
    </source>
</evidence>
<evidence type="ECO:0000256" key="2">
    <source>
        <dbReference type="ARBA" id="ARBA00011738"/>
    </source>
</evidence>
<sequence length="286" mass="31468">MAKIIDGKAIAAQIHSQSQKRIAKMKSSPKLAVVLVGNNKASERYVKHKEIAAKEIGMESTVFPFKSTITAKELRVEIEKIQKKYKPSGIIVQLPLPQKLRSKTQEILNAVNPVSDVDCLTQNNIGRLVTNDSPFVPPTVAAIMHILEKEEKVDLKEKYVVIVGAGILVGKPLTMLMLHHEATVTVCNKYTKNLKKLTKHADILITAVGQKHIIRANMIKKGAIVIDVGVSIEGTKIYGDAKFEDVKKRAKSITPTPGGIGPITVAYLLSNTIDAQENRLSQKRKK</sequence>
<dbReference type="InterPro" id="IPR020630">
    <property type="entry name" value="THF_DH/CycHdrlase_cat_dom"/>
</dbReference>
<proteinExistence type="inferred from homology"/>
<comment type="subunit">
    <text evidence="2 11">Homodimer.</text>
</comment>
<evidence type="ECO:0000256" key="3">
    <source>
        <dbReference type="ARBA" id="ARBA00022563"/>
    </source>
</evidence>
<feature type="domain" description="Tetrahydrofolate dehydrogenase/cyclohydrolase NAD(P)-binding" evidence="13">
    <location>
        <begin position="137"/>
        <end position="278"/>
    </location>
</feature>
<dbReference type="InterPro" id="IPR036291">
    <property type="entry name" value="NAD(P)-bd_dom_sf"/>
</dbReference>
<evidence type="ECO:0000256" key="11">
    <source>
        <dbReference type="HAMAP-Rule" id="MF_01576"/>
    </source>
</evidence>
<dbReference type="GO" id="GO:0004477">
    <property type="term" value="F:methenyltetrahydrofolate cyclohydrolase activity"/>
    <property type="evidence" value="ECO:0007669"/>
    <property type="project" value="UniProtKB-UniRule"/>
</dbReference>
<dbReference type="SUPFAM" id="SSF53223">
    <property type="entry name" value="Aminoacid dehydrogenase-like, N-terminal domain"/>
    <property type="match status" value="1"/>
</dbReference>
<dbReference type="PRINTS" id="PR00085">
    <property type="entry name" value="THFDHDRGNASE"/>
</dbReference>
<dbReference type="Proteomes" id="UP000229600">
    <property type="component" value="Unassembled WGS sequence"/>
</dbReference>
<dbReference type="Gene3D" id="3.40.50.720">
    <property type="entry name" value="NAD(P)-binding Rossmann-like Domain"/>
    <property type="match status" value="1"/>
</dbReference>
<comment type="caution">
    <text evidence="14">The sequence shown here is derived from an EMBL/GenBank/DDBJ whole genome shotgun (WGS) entry which is preliminary data.</text>
</comment>
<evidence type="ECO:0000256" key="6">
    <source>
        <dbReference type="ARBA" id="ARBA00022857"/>
    </source>
</evidence>
<evidence type="ECO:0000259" key="13">
    <source>
        <dbReference type="Pfam" id="PF02882"/>
    </source>
</evidence>
<dbReference type="GO" id="GO:0006164">
    <property type="term" value="P:purine nucleotide biosynthetic process"/>
    <property type="evidence" value="ECO:0007669"/>
    <property type="project" value="UniProtKB-KW"/>
</dbReference>
<accession>A0A2H0N5R2</accession>
<keyword evidence="10 11" id="KW-0511">Multifunctional enzyme</keyword>
<dbReference type="GO" id="GO:0009086">
    <property type="term" value="P:methionine biosynthetic process"/>
    <property type="evidence" value="ECO:0007669"/>
    <property type="project" value="UniProtKB-KW"/>
</dbReference>
<feature type="binding site" evidence="11">
    <location>
        <begin position="164"/>
        <end position="166"/>
    </location>
    <ligand>
        <name>NADP(+)</name>
        <dbReference type="ChEBI" id="CHEBI:58349"/>
    </ligand>
</feature>
<keyword evidence="5 11" id="KW-0378">Hydrolase</keyword>
<feature type="domain" description="Tetrahydrofolate dehydrogenase/cyclohydrolase catalytic" evidence="12">
    <location>
        <begin position="5"/>
        <end position="118"/>
    </location>
</feature>
<dbReference type="PANTHER" id="PTHR48099:SF5">
    <property type="entry name" value="C-1-TETRAHYDROFOLATE SYNTHASE, CYTOPLASMIC"/>
    <property type="match status" value="1"/>
</dbReference>
<dbReference type="PANTHER" id="PTHR48099">
    <property type="entry name" value="C-1-TETRAHYDROFOLATE SYNTHASE, CYTOPLASMIC-RELATED"/>
    <property type="match status" value="1"/>
</dbReference>
<dbReference type="GO" id="GO:0005829">
    <property type="term" value="C:cytosol"/>
    <property type="evidence" value="ECO:0007669"/>
    <property type="project" value="TreeGrafter"/>
</dbReference>
<dbReference type="HAMAP" id="MF_01576">
    <property type="entry name" value="THF_DHG_CYH"/>
    <property type="match status" value="1"/>
</dbReference>
<name>A0A2H0N5R2_9BACT</name>
<dbReference type="Pfam" id="PF02882">
    <property type="entry name" value="THF_DHG_CYH_C"/>
    <property type="match status" value="1"/>
</dbReference>
<organism evidence="14 15">
    <name type="scientific">Candidatus Magasanikbacteria bacterium CG11_big_fil_rev_8_21_14_0_20_39_34</name>
    <dbReference type="NCBI Taxonomy" id="1974653"/>
    <lineage>
        <taxon>Bacteria</taxon>
        <taxon>Candidatus Magasanikiibacteriota</taxon>
    </lineage>
</organism>
<dbReference type="InterPro" id="IPR020631">
    <property type="entry name" value="THF_DH/CycHdrlase_NAD-bd_dom"/>
</dbReference>
<comment type="catalytic activity">
    <reaction evidence="11">
        <text>(6R)-5,10-methylene-5,6,7,8-tetrahydrofolate + NADP(+) = (6R)-5,10-methenyltetrahydrofolate + NADPH</text>
        <dbReference type="Rhea" id="RHEA:22812"/>
        <dbReference type="ChEBI" id="CHEBI:15636"/>
        <dbReference type="ChEBI" id="CHEBI:57455"/>
        <dbReference type="ChEBI" id="CHEBI:57783"/>
        <dbReference type="ChEBI" id="CHEBI:58349"/>
        <dbReference type="EC" id="1.5.1.5"/>
    </reaction>
</comment>
<evidence type="ECO:0000313" key="15">
    <source>
        <dbReference type="Proteomes" id="UP000229600"/>
    </source>
</evidence>
<reference evidence="14 15" key="1">
    <citation type="submission" date="2017-09" db="EMBL/GenBank/DDBJ databases">
        <title>Depth-based differentiation of microbial function through sediment-hosted aquifers and enrichment of novel symbionts in the deep terrestrial subsurface.</title>
        <authorList>
            <person name="Probst A.J."/>
            <person name="Ladd B."/>
            <person name="Jarett J.K."/>
            <person name="Geller-Mcgrath D.E."/>
            <person name="Sieber C.M."/>
            <person name="Emerson J.B."/>
            <person name="Anantharaman K."/>
            <person name="Thomas B.C."/>
            <person name="Malmstrom R."/>
            <person name="Stieglmeier M."/>
            <person name="Klingl A."/>
            <person name="Woyke T."/>
            <person name="Ryan C.M."/>
            <person name="Banfield J.F."/>
        </authorList>
    </citation>
    <scope>NUCLEOTIDE SEQUENCE [LARGE SCALE GENOMIC DNA]</scope>
    <source>
        <strain evidence="14">CG11_big_fil_rev_8_21_14_0_20_39_34</strain>
    </source>
</reference>
<dbReference type="EMBL" id="PCWN01000007">
    <property type="protein sequence ID" value="PIR04227.1"/>
    <property type="molecule type" value="Genomic_DNA"/>
</dbReference>
<dbReference type="UniPathway" id="UPA00193"/>
<dbReference type="SUPFAM" id="SSF51735">
    <property type="entry name" value="NAD(P)-binding Rossmann-fold domains"/>
    <property type="match status" value="1"/>
</dbReference>
<evidence type="ECO:0000256" key="4">
    <source>
        <dbReference type="ARBA" id="ARBA00022755"/>
    </source>
</evidence>
<dbReference type="EC" id="1.5.1.5" evidence="11"/>
<evidence type="ECO:0000259" key="12">
    <source>
        <dbReference type="Pfam" id="PF00763"/>
    </source>
</evidence>
<dbReference type="InterPro" id="IPR000672">
    <property type="entry name" value="THF_DH/CycHdrlase"/>
</dbReference>
<keyword evidence="6 11" id="KW-0521">NADP</keyword>
<comment type="pathway">
    <text evidence="1 11">One-carbon metabolism; tetrahydrofolate interconversion.</text>
</comment>
<keyword evidence="3 11" id="KW-0554">One-carbon metabolism</keyword>
<evidence type="ECO:0000256" key="9">
    <source>
        <dbReference type="ARBA" id="ARBA00023167"/>
    </source>
</evidence>
<dbReference type="CDD" id="cd01080">
    <property type="entry name" value="NAD_bind_m-THF_DH_Cyclohyd"/>
    <property type="match status" value="1"/>
</dbReference>
<keyword evidence="7 11" id="KW-0560">Oxidoreductase</keyword>